<name>Q5C314_SCHJA</name>
<organism evidence="1">
    <name type="scientific">Schistosoma japonicum</name>
    <name type="common">Blood fluke</name>
    <dbReference type="NCBI Taxonomy" id="6182"/>
    <lineage>
        <taxon>Eukaryota</taxon>
        <taxon>Metazoa</taxon>
        <taxon>Spiralia</taxon>
        <taxon>Lophotrochozoa</taxon>
        <taxon>Platyhelminthes</taxon>
        <taxon>Trematoda</taxon>
        <taxon>Digenea</taxon>
        <taxon>Strigeidida</taxon>
        <taxon>Schistosomatoidea</taxon>
        <taxon>Schistosomatidae</taxon>
        <taxon>Schistosoma</taxon>
    </lineage>
</organism>
<sequence length="30" mass="3451">MITNNTLELKIRRGSSSTLQQTNNNVKIEF</sequence>
<dbReference type="EMBL" id="AY810072">
    <property type="protein sequence ID" value="AAX25961.1"/>
    <property type="molecule type" value="mRNA"/>
</dbReference>
<dbReference type="AlphaFoldDB" id="Q5C314"/>
<proteinExistence type="evidence at transcript level"/>
<accession>Q5C314</accession>
<reference evidence="1" key="1">
    <citation type="submission" date="2005-03" db="EMBL/GenBank/DDBJ databases">
        <authorList>
            <person name="Han Z."/>
        </authorList>
    </citation>
    <scope>NUCLEOTIDE SEQUENCE</scope>
</reference>
<reference evidence="1" key="2">
    <citation type="journal article" date="2006" name="PLoS Pathog.">
        <title>New perspectives on host-parasite interplay by comparative transcriptomic and proteomic analyses of Schistosoma japonicum.</title>
        <authorList>
            <person name="Liu F."/>
            <person name="Lu J."/>
            <person name="Hu W."/>
            <person name="Wang S.Y."/>
            <person name="Cui S.J."/>
            <person name="Chi M."/>
            <person name="Yan Q."/>
            <person name="Wang X.R."/>
            <person name="Song H.D."/>
            <person name="Xu X.N."/>
            <person name="Wang J.J."/>
            <person name="Zhang X.L."/>
            <person name="Zhang X."/>
            <person name="Wang Z.Q."/>
            <person name="Xue C.L."/>
            <person name="Brindley P.J."/>
            <person name="McManus D.P."/>
            <person name="Yang P.Y."/>
            <person name="Feng Z."/>
            <person name="Chen Z."/>
            <person name="Han Z.G."/>
        </authorList>
    </citation>
    <scope>NUCLEOTIDE SEQUENCE</scope>
</reference>
<protein>
    <submittedName>
        <fullName evidence="1">Uncharacterized protein</fullName>
    </submittedName>
</protein>
<evidence type="ECO:0000313" key="1">
    <source>
        <dbReference type="EMBL" id="AAX25961.1"/>
    </source>
</evidence>